<evidence type="ECO:0000256" key="1">
    <source>
        <dbReference type="ARBA" id="ARBA00006534"/>
    </source>
</evidence>
<feature type="region of interest" description="Disordered" evidence="5">
    <location>
        <begin position="172"/>
        <end position="191"/>
    </location>
</feature>
<comment type="similarity">
    <text evidence="1">Belongs to the peptidase S51 family.</text>
</comment>
<accession>A0A3D4VCD6</accession>
<keyword evidence="4" id="KW-0720">Serine protease</keyword>
<reference evidence="6 7" key="1">
    <citation type="journal article" date="2018" name="Nat. Biotechnol.">
        <title>A standardized bacterial taxonomy based on genome phylogeny substantially revises the tree of life.</title>
        <authorList>
            <person name="Parks D.H."/>
            <person name="Chuvochina M."/>
            <person name="Waite D.W."/>
            <person name="Rinke C."/>
            <person name="Skarshewski A."/>
            <person name="Chaumeil P.A."/>
            <person name="Hugenholtz P."/>
        </authorList>
    </citation>
    <scope>NUCLEOTIDE SEQUENCE [LARGE SCALE GENOMIC DNA]</scope>
    <source>
        <strain evidence="6">UBA8844</strain>
    </source>
</reference>
<dbReference type="Pfam" id="PF03575">
    <property type="entry name" value="Peptidase_S51"/>
    <property type="match status" value="1"/>
</dbReference>
<dbReference type="EMBL" id="DPIY01000011">
    <property type="protein sequence ID" value="HCT58755.1"/>
    <property type="molecule type" value="Genomic_DNA"/>
</dbReference>
<keyword evidence="3" id="KW-0378">Hydrolase</keyword>
<dbReference type="InterPro" id="IPR029062">
    <property type="entry name" value="Class_I_gatase-like"/>
</dbReference>
<evidence type="ECO:0000256" key="4">
    <source>
        <dbReference type="ARBA" id="ARBA00022825"/>
    </source>
</evidence>
<evidence type="ECO:0008006" key="8">
    <source>
        <dbReference type="Google" id="ProtNLM"/>
    </source>
</evidence>
<feature type="region of interest" description="Disordered" evidence="5">
    <location>
        <begin position="137"/>
        <end position="163"/>
    </location>
</feature>
<keyword evidence="2" id="KW-0645">Protease</keyword>
<dbReference type="Proteomes" id="UP000264071">
    <property type="component" value="Unassembled WGS sequence"/>
</dbReference>
<protein>
    <recommendedName>
        <fullName evidence="8">Cyanophycinase</fullName>
    </recommendedName>
</protein>
<evidence type="ECO:0000256" key="2">
    <source>
        <dbReference type="ARBA" id="ARBA00022670"/>
    </source>
</evidence>
<dbReference type="CDD" id="cd03145">
    <property type="entry name" value="GAT1_cyanophycinase"/>
    <property type="match status" value="1"/>
</dbReference>
<evidence type="ECO:0000256" key="5">
    <source>
        <dbReference type="SAM" id="MobiDB-lite"/>
    </source>
</evidence>
<evidence type="ECO:0000313" key="6">
    <source>
        <dbReference type="EMBL" id="HCT58755.1"/>
    </source>
</evidence>
<dbReference type="GO" id="GO:0008236">
    <property type="term" value="F:serine-type peptidase activity"/>
    <property type="evidence" value="ECO:0007669"/>
    <property type="project" value="UniProtKB-KW"/>
</dbReference>
<evidence type="ECO:0000256" key="3">
    <source>
        <dbReference type="ARBA" id="ARBA00022801"/>
    </source>
</evidence>
<comment type="caution">
    <text evidence="6">The sequence shown here is derived from an EMBL/GenBank/DDBJ whole genome shotgun (WGS) entry which is preliminary data.</text>
</comment>
<dbReference type="AlphaFoldDB" id="A0A3D4VCD6"/>
<sequence length="475" mass="49739">MRNMSSRSTQVADAITTRPVAISTAITDQVACAVLGRPSIKAQQASTIRSRRMREGEEGNDNRTPALCCHTAHPEEPTRGWPQAVPTAGPNRCTRDRSPSSGFHHPAAIMILPSRVLRTTTLLTALATALATAGACATSRNSSEATAPTAGAPRSPADSARADSTRGYTLYHSGSLTDAQTTPKGGAYLAGGGTDIEPGMRWLLAQGGTQSNGAFGDVVVLRSSGSNGYHTMLTGMGAHSVRSFVIFSRDGAERPEIAEAIRRAEVVFIAGGDQSTYETRWRGTSLQRELNARIAAGYPVGGTSAGLAVLGEHVYSALNVSSTSVMVLPNPYDASVTLSRSLFTLPVLRNVITDSHFAVRDRMGRLMVFLARLQQDGAASAPRALAVDERSAVGVNSDGTATVFGPGNGAYLVSVAATATRVCKAQTALELSPVEVQLVGTGSTFDLGRWSAPSARRYTLQVRGGVVSSSDGAIY</sequence>
<proteinExistence type="inferred from homology"/>
<dbReference type="PANTHER" id="PTHR36175:SF1">
    <property type="entry name" value="CYANOPHYCINASE"/>
    <property type="match status" value="1"/>
</dbReference>
<dbReference type="SUPFAM" id="SSF52317">
    <property type="entry name" value="Class I glutamine amidotransferase-like"/>
    <property type="match status" value="1"/>
</dbReference>
<name>A0A3D4VCD6_9BACT</name>
<organism evidence="6 7">
    <name type="scientific">Gemmatimonas aurantiaca</name>
    <dbReference type="NCBI Taxonomy" id="173480"/>
    <lineage>
        <taxon>Bacteria</taxon>
        <taxon>Pseudomonadati</taxon>
        <taxon>Gemmatimonadota</taxon>
        <taxon>Gemmatimonadia</taxon>
        <taxon>Gemmatimonadales</taxon>
        <taxon>Gemmatimonadaceae</taxon>
        <taxon>Gemmatimonas</taxon>
    </lineage>
</organism>
<gene>
    <name evidence="6" type="ORF">DGD08_16235</name>
</gene>
<feature type="region of interest" description="Disordered" evidence="5">
    <location>
        <begin position="45"/>
        <end position="101"/>
    </location>
</feature>
<evidence type="ECO:0000313" key="7">
    <source>
        <dbReference type="Proteomes" id="UP000264071"/>
    </source>
</evidence>
<dbReference type="GO" id="GO:0006508">
    <property type="term" value="P:proteolysis"/>
    <property type="evidence" value="ECO:0007669"/>
    <property type="project" value="UniProtKB-KW"/>
</dbReference>
<dbReference type="InterPro" id="IPR005320">
    <property type="entry name" value="Peptidase_S51"/>
</dbReference>
<feature type="compositionally biased region" description="Polar residues" evidence="5">
    <location>
        <begin position="172"/>
        <end position="183"/>
    </location>
</feature>
<dbReference type="Gene3D" id="3.40.50.880">
    <property type="match status" value="1"/>
</dbReference>
<dbReference type="PANTHER" id="PTHR36175">
    <property type="entry name" value="CYANOPHYCINASE"/>
    <property type="match status" value="1"/>
</dbReference>